<organism evidence="1 2">
    <name type="scientific">Psophocarpus tetragonolobus</name>
    <name type="common">Winged bean</name>
    <name type="synonym">Dolichos tetragonolobus</name>
    <dbReference type="NCBI Taxonomy" id="3891"/>
    <lineage>
        <taxon>Eukaryota</taxon>
        <taxon>Viridiplantae</taxon>
        <taxon>Streptophyta</taxon>
        <taxon>Embryophyta</taxon>
        <taxon>Tracheophyta</taxon>
        <taxon>Spermatophyta</taxon>
        <taxon>Magnoliopsida</taxon>
        <taxon>eudicotyledons</taxon>
        <taxon>Gunneridae</taxon>
        <taxon>Pentapetalae</taxon>
        <taxon>rosids</taxon>
        <taxon>fabids</taxon>
        <taxon>Fabales</taxon>
        <taxon>Fabaceae</taxon>
        <taxon>Papilionoideae</taxon>
        <taxon>50 kb inversion clade</taxon>
        <taxon>NPAAA clade</taxon>
        <taxon>indigoferoid/millettioid clade</taxon>
        <taxon>Phaseoleae</taxon>
        <taxon>Psophocarpus</taxon>
    </lineage>
</organism>
<gene>
    <name evidence="1" type="ORF">VNO78_29163</name>
</gene>
<evidence type="ECO:0000313" key="1">
    <source>
        <dbReference type="EMBL" id="KAK7383484.1"/>
    </source>
</evidence>
<protein>
    <submittedName>
        <fullName evidence="1">Uncharacterized protein</fullName>
    </submittedName>
</protein>
<dbReference type="Proteomes" id="UP001386955">
    <property type="component" value="Unassembled WGS sequence"/>
</dbReference>
<comment type="caution">
    <text evidence="1">The sequence shown here is derived from an EMBL/GenBank/DDBJ whole genome shotgun (WGS) entry which is preliminary data.</text>
</comment>
<dbReference type="AlphaFoldDB" id="A0AAN9RUV9"/>
<accession>A0AAN9RUV9</accession>
<evidence type="ECO:0000313" key="2">
    <source>
        <dbReference type="Proteomes" id="UP001386955"/>
    </source>
</evidence>
<sequence length="128" mass="14308">MIASNRLQLLYNPALQTQLINFSILSFTTHSTTLSSIAHSTALRSTAHSITPSSTIHFFAFTPPFGQAQSNGLYERNIPKLEYFYIPYASIGTTACRDEALFSLQSQMHDKKRGISPFSAYSNCHIKE</sequence>
<reference evidence="1 2" key="1">
    <citation type="submission" date="2024-01" db="EMBL/GenBank/DDBJ databases">
        <title>The genomes of 5 underutilized Papilionoideae crops provide insights into root nodulation and disease resistanc.</title>
        <authorList>
            <person name="Jiang F."/>
        </authorList>
    </citation>
    <scope>NUCLEOTIDE SEQUENCE [LARGE SCALE GENOMIC DNA]</scope>
    <source>
        <strain evidence="1">DUOXIRENSHENG_FW03</strain>
        <tissue evidence="1">Leaves</tissue>
    </source>
</reference>
<dbReference type="EMBL" id="JAYMYS010000008">
    <property type="protein sequence ID" value="KAK7383484.1"/>
    <property type="molecule type" value="Genomic_DNA"/>
</dbReference>
<proteinExistence type="predicted"/>
<keyword evidence="2" id="KW-1185">Reference proteome</keyword>
<name>A0AAN9RUV9_PSOTE</name>